<dbReference type="InterPro" id="IPR020846">
    <property type="entry name" value="MFS_dom"/>
</dbReference>
<evidence type="ECO:0000256" key="1">
    <source>
        <dbReference type="ARBA" id="ARBA00004651"/>
    </source>
</evidence>
<dbReference type="OrthoDB" id="4365673at2"/>
<dbReference type="GO" id="GO:0022857">
    <property type="term" value="F:transmembrane transporter activity"/>
    <property type="evidence" value="ECO:0007669"/>
    <property type="project" value="InterPro"/>
</dbReference>
<evidence type="ECO:0000256" key="3">
    <source>
        <dbReference type="ARBA" id="ARBA00022475"/>
    </source>
</evidence>
<evidence type="ECO:0000256" key="5">
    <source>
        <dbReference type="ARBA" id="ARBA00022989"/>
    </source>
</evidence>
<feature type="transmembrane region" description="Helical" evidence="7">
    <location>
        <begin position="148"/>
        <end position="173"/>
    </location>
</feature>
<dbReference type="EMBL" id="BAFB01000100">
    <property type="protein sequence ID" value="GAB34298.1"/>
    <property type="molecule type" value="Genomic_DNA"/>
</dbReference>
<feature type="transmembrane region" description="Helical" evidence="7">
    <location>
        <begin position="350"/>
        <end position="371"/>
    </location>
</feature>
<feature type="transmembrane region" description="Helical" evidence="7">
    <location>
        <begin position="285"/>
        <end position="304"/>
    </location>
</feature>
<dbReference type="PANTHER" id="PTHR42718:SF39">
    <property type="entry name" value="ACTINORHODIN TRANSPORTER-RELATED"/>
    <property type="match status" value="1"/>
</dbReference>
<feature type="domain" description="Major facilitator superfamily (MFS) profile" evidence="8">
    <location>
        <begin position="25"/>
        <end position="472"/>
    </location>
</feature>
<dbReference type="InterPro" id="IPR004638">
    <property type="entry name" value="EmrB-like"/>
</dbReference>
<gene>
    <name evidence="9" type="ORF">GOOTI_100_00210</name>
</gene>
<keyword evidence="3" id="KW-1003">Cell membrane</keyword>
<evidence type="ECO:0000256" key="4">
    <source>
        <dbReference type="ARBA" id="ARBA00022692"/>
    </source>
</evidence>
<dbReference type="InterPro" id="IPR036259">
    <property type="entry name" value="MFS_trans_sf"/>
</dbReference>
<feature type="transmembrane region" description="Helical" evidence="7">
    <location>
        <begin position="21"/>
        <end position="42"/>
    </location>
</feature>
<keyword evidence="2" id="KW-0813">Transport</keyword>
<feature type="transmembrane region" description="Helical" evidence="7">
    <location>
        <begin position="62"/>
        <end position="84"/>
    </location>
</feature>
<dbReference type="GO" id="GO:0005886">
    <property type="term" value="C:plasma membrane"/>
    <property type="evidence" value="ECO:0007669"/>
    <property type="project" value="UniProtKB-SubCell"/>
</dbReference>
<feature type="transmembrane region" description="Helical" evidence="7">
    <location>
        <begin position="123"/>
        <end position="141"/>
    </location>
</feature>
<feature type="transmembrane region" description="Helical" evidence="7">
    <location>
        <begin position="245"/>
        <end position="264"/>
    </location>
</feature>
<dbReference type="Gene3D" id="1.20.1720.10">
    <property type="entry name" value="Multidrug resistance protein D"/>
    <property type="match status" value="2"/>
</dbReference>
<sequence>MAANTTPVVSPSKSADTSPRAAWLALAGCLLGLFMQMLDTTIVNIALPDLTVELGASTSEQLFVLSVYTLAFACTLLTAATLGGRLGRRRLFIVAMVAFTVTSVLCGLARSPLELIICRGAQGMSAALMSAQTLALIAALFPKSRHGMVFGIYGAVAGLAAMLGPVLGGLLVTGDLFGWGWRAIFFVNVPIGVLACVLAARRLPRMRDDSSPRLDLVGVALSTAGLFLLLYPLAVGREQGWPPRLWAMMGAAIILLGLFVVAEHRLLRHGGAPLLRLDLFASRRFSVGLMLSLLFFSVFAGFFFTVSVATQFGLGYSALRTGLLALPFALGAATGSVASPLVVRRLGPSLTLCIGVAVLSAGLAWLAATLAPETASLSVPAVITPLVVGGIGTGFFIAPLQTAILSDTNENTIGSASGCVPTVQQIGASIGLAVVTIFFFGQVAAQSADAVPAARTNLSAALEHTAVDPMFRGAVVDRFADCASAQLTSAHPERPAPGCSTSSSAQQGVAATVARQAAPELKVAGRRVAAQSFVGAFRATLWVLAILGGVIAVLSLALGRRPTD</sequence>
<feature type="transmembrane region" description="Helical" evidence="7">
    <location>
        <begin position="179"/>
        <end position="200"/>
    </location>
</feature>
<feature type="transmembrane region" description="Helical" evidence="7">
    <location>
        <begin position="212"/>
        <end position="233"/>
    </location>
</feature>
<reference evidence="9" key="1">
    <citation type="submission" date="2012-02" db="EMBL/GenBank/DDBJ databases">
        <title>Whole genome shotgun sequence of Gordonia otitidis NBRC 100426.</title>
        <authorList>
            <person name="Yoshida I."/>
            <person name="Hosoyama A."/>
            <person name="Tsuchikane K."/>
            <person name="Katsumata H."/>
            <person name="Yamazaki S."/>
            <person name="Fujita N."/>
        </authorList>
    </citation>
    <scope>NUCLEOTIDE SEQUENCE [LARGE SCALE GENOMIC DNA]</scope>
    <source>
        <strain evidence="9">NBRC 100426</strain>
    </source>
</reference>
<evidence type="ECO:0000256" key="6">
    <source>
        <dbReference type="ARBA" id="ARBA00023136"/>
    </source>
</evidence>
<keyword evidence="10" id="KW-1185">Reference proteome</keyword>
<keyword evidence="6 7" id="KW-0472">Membrane</keyword>
<feature type="transmembrane region" description="Helical" evidence="7">
    <location>
        <begin position="377"/>
        <end position="398"/>
    </location>
</feature>
<dbReference type="RefSeq" id="WP_007238537.1">
    <property type="nucleotide sequence ID" value="NZ_BAFB01000100.1"/>
</dbReference>
<dbReference type="NCBIfam" id="TIGR00711">
    <property type="entry name" value="efflux_EmrB"/>
    <property type="match status" value="1"/>
</dbReference>
<evidence type="ECO:0000313" key="9">
    <source>
        <dbReference type="EMBL" id="GAB34298.1"/>
    </source>
</evidence>
<dbReference type="Pfam" id="PF07690">
    <property type="entry name" value="MFS_1"/>
    <property type="match status" value="1"/>
</dbReference>
<dbReference type="AlphaFoldDB" id="H5TLE0"/>
<name>H5TLE0_GORO1</name>
<dbReference type="PROSITE" id="PS50850">
    <property type="entry name" value="MFS"/>
    <property type="match status" value="1"/>
</dbReference>
<keyword evidence="5 7" id="KW-1133">Transmembrane helix</keyword>
<proteinExistence type="predicted"/>
<accession>H5TLE0</accession>
<evidence type="ECO:0000256" key="7">
    <source>
        <dbReference type="SAM" id="Phobius"/>
    </source>
</evidence>
<dbReference type="PRINTS" id="PR01036">
    <property type="entry name" value="TCRTETB"/>
</dbReference>
<organism evidence="9 10">
    <name type="scientific">Gordonia otitidis (strain DSM 44809 / CCUG 52243 / JCM 12355 / NBRC 100426 / IFM 10032)</name>
    <dbReference type="NCBI Taxonomy" id="1108044"/>
    <lineage>
        <taxon>Bacteria</taxon>
        <taxon>Bacillati</taxon>
        <taxon>Actinomycetota</taxon>
        <taxon>Actinomycetes</taxon>
        <taxon>Mycobacteriales</taxon>
        <taxon>Gordoniaceae</taxon>
        <taxon>Gordonia</taxon>
    </lineage>
</organism>
<protein>
    <submittedName>
        <fullName evidence="9">Drug resistance transporter</fullName>
    </submittedName>
</protein>
<feature type="transmembrane region" description="Helical" evidence="7">
    <location>
        <begin position="324"/>
        <end position="343"/>
    </location>
</feature>
<dbReference type="SUPFAM" id="SSF103473">
    <property type="entry name" value="MFS general substrate transporter"/>
    <property type="match status" value="1"/>
</dbReference>
<dbReference type="InterPro" id="IPR011701">
    <property type="entry name" value="MFS"/>
</dbReference>
<dbReference type="STRING" id="1108044.GOOTI_100_00210"/>
<comment type="subcellular location">
    <subcellularLocation>
        <location evidence="1">Cell membrane</location>
        <topology evidence="1">Multi-pass membrane protein</topology>
    </subcellularLocation>
</comment>
<dbReference type="Proteomes" id="UP000005038">
    <property type="component" value="Unassembled WGS sequence"/>
</dbReference>
<dbReference type="PANTHER" id="PTHR42718">
    <property type="entry name" value="MAJOR FACILITATOR SUPERFAMILY MULTIDRUG TRANSPORTER MFSC"/>
    <property type="match status" value="1"/>
</dbReference>
<evidence type="ECO:0000313" key="10">
    <source>
        <dbReference type="Proteomes" id="UP000005038"/>
    </source>
</evidence>
<feature type="transmembrane region" description="Helical" evidence="7">
    <location>
        <begin position="91"/>
        <end position="111"/>
    </location>
</feature>
<comment type="caution">
    <text evidence="9">The sequence shown here is derived from an EMBL/GenBank/DDBJ whole genome shotgun (WGS) entry which is preliminary data.</text>
</comment>
<evidence type="ECO:0000259" key="8">
    <source>
        <dbReference type="PROSITE" id="PS50850"/>
    </source>
</evidence>
<keyword evidence="4 7" id="KW-0812">Transmembrane</keyword>
<evidence type="ECO:0000256" key="2">
    <source>
        <dbReference type="ARBA" id="ARBA00022448"/>
    </source>
</evidence>
<feature type="transmembrane region" description="Helical" evidence="7">
    <location>
        <begin position="536"/>
        <end position="558"/>
    </location>
</feature>